<protein>
    <recommendedName>
        <fullName evidence="3">Translocation and assembly module subunit TamA</fullName>
    </recommendedName>
    <alternativeName>
        <fullName evidence="9">Autotransporter assembly factor TamA</fullName>
    </alternativeName>
</protein>
<comment type="subcellular location">
    <subcellularLocation>
        <location evidence="1">Cell outer membrane</location>
    </subcellularLocation>
</comment>
<organism evidence="15 16">
    <name type="scientific">Colwellia chukchiensis</name>
    <dbReference type="NCBI Taxonomy" id="641665"/>
    <lineage>
        <taxon>Bacteria</taxon>
        <taxon>Pseudomonadati</taxon>
        <taxon>Pseudomonadota</taxon>
        <taxon>Gammaproteobacteria</taxon>
        <taxon>Alteromonadales</taxon>
        <taxon>Colwelliaceae</taxon>
        <taxon>Colwellia</taxon>
    </lineage>
</organism>
<evidence type="ECO:0000256" key="9">
    <source>
        <dbReference type="ARBA" id="ARBA00033063"/>
    </source>
</evidence>
<dbReference type="Gene3D" id="2.40.160.50">
    <property type="entry name" value="membrane protein fhac: a member of the omp85/tpsb transporter family"/>
    <property type="match status" value="1"/>
</dbReference>
<evidence type="ECO:0000256" key="4">
    <source>
        <dbReference type="ARBA" id="ARBA00022452"/>
    </source>
</evidence>
<dbReference type="Gene3D" id="3.10.20.310">
    <property type="entry name" value="membrane protein fhac"/>
    <property type="match status" value="3"/>
</dbReference>
<feature type="domain" description="TamA POTRA" evidence="14">
    <location>
        <begin position="33"/>
        <end position="102"/>
    </location>
</feature>
<comment type="similarity">
    <text evidence="2">Belongs to the TamA family.</text>
</comment>
<evidence type="ECO:0000256" key="1">
    <source>
        <dbReference type="ARBA" id="ARBA00004442"/>
    </source>
</evidence>
<dbReference type="Pfam" id="PF07244">
    <property type="entry name" value="POTRA"/>
    <property type="match status" value="1"/>
</dbReference>
<dbReference type="GO" id="GO:0009306">
    <property type="term" value="P:protein secretion"/>
    <property type="evidence" value="ECO:0007669"/>
    <property type="project" value="TreeGrafter"/>
</dbReference>
<evidence type="ECO:0000259" key="12">
    <source>
        <dbReference type="Pfam" id="PF01103"/>
    </source>
</evidence>
<dbReference type="STRING" id="641665.GCA_002104455_03513"/>
<dbReference type="Pfam" id="PF17243">
    <property type="entry name" value="POTRA_TamA_1"/>
    <property type="match status" value="1"/>
</dbReference>
<proteinExistence type="inferred from homology"/>
<evidence type="ECO:0000256" key="7">
    <source>
        <dbReference type="ARBA" id="ARBA00023136"/>
    </source>
</evidence>
<evidence type="ECO:0000256" key="10">
    <source>
        <dbReference type="ARBA" id="ARBA00093548"/>
    </source>
</evidence>
<feature type="domain" description="POTRA" evidence="13">
    <location>
        <begin position="193"/>
        <end position="263"/>
    </location>
</feature>
<dbReference type="InterPro" id="IPR039910">
    <property type="entry name" value="D15-like"/>
</dbReference>
<dbReference type="InterPro" id="IPR035243">
    <property type="entry name" value="TamA_POTRA_Dom_1"/>
</dbReference>
<evidence type="ECO:0000256" key="5">
    <source>
        <dbReference type="ARBA" id="ARBA00022692"/>
    </source>
</evidence>
<evidence type="ECO:0000313" key="15">
    <source>
        <dbReference type="EMBL" id="SEL27070.1"/>
    </source>
</evidence>
<dbReference type="InterPro" id="IPR000184">
    <property type="entry name" value="Bac_surfAg_D15"/>
</dbReference>
<feature type="domain" description="Bacterial surface antigen (D15)" evidence="12">
    <location>
        <begin position="408"/>
        <end position="569"/>
    </location>
</feature>
<name>A0A1H7NTV0_9GAMM</name>
<evidence type="ECO:0000313" key="16">
    <source>
        <dbReference type="Proteomes" id="UP000199297"/>
    </source>
</evidence>
<evidence type="ECO:0000256" key="11">
    <source>
        <dbReference type="SAM" id="SignalP"/>
    </source>
</evidence>
<sequence>MLRLFCLLNIMLLTFYCWQVSAQTNQQQDGTYIKVLGVDAAIKRNILRHLNSHENVIPLSLLGLPQADTVILRKASSALQALGYYQPKLALSEDEQGKVLTIELQSAVRWHQVNIELNCAAHLTAIADLIDRHPFKQGMVINHGQYSDFKNTLQRQAQASGLLNASFARSALNIDIAQSQANVDWQFNCGAQYRIGKITISGTVLSHDLISSYLNIQAGQAYNQADIIASQQALNRAGFFKSIIVEQQTDAEAQTVDITISIHDSDKYELKTLLGYGTDSGGKLGLSWRDRRVNDRAHQYVAAMELNNLRLDNADIFASVQYQIPLAKANNKWINQASFQIKNEEIGRSKTFTLESLLAKKLNPYWFSQWSIVAAQEQLQTDADIVSSFEYIVPSWQINYYSVTEPFSAIEGWRWQSTIRFSSQELSNPSIAFLQTDQRIKRIWALDEQWRLLARARFGATWMRSEDFNRFMPSNYRFFAGGDVSVRGYKHQSLSPVVENIALGGKHLFSSGLELDYLFKDNLRWALFADQGNAFNNWRDWKLYRAIGTGVRWITPVGAIRLDIAKALDGNKAWRVHVTIGPDL</sequence>
<dbReference type="EMBL" id="FOBI01000008">
    <property type="protein sequence ID" value="SEL27070.1"/>
    <property type="molecule type" value="Genomic_DNA"/>
</dbReference>
<accession>A0A1H7NTV0</accession>
<dbReference type="PANTHER" id="PTHR12815:SF47">
    <property type="entry name" value="TRANSLOCATION AND ASSEMBLY MODULE SUBUNIT TAMA"/>
    <property type="match status" value="1"/>
</dbReference>
<keyword evidence="16" id="KW-1185">Reference proteome</keyword>
<comment type="subunit">
    <text evidence="10">Interacts with TamB to form the translocation and assembly module (TAM).</text>
</comment>
<dbReference type="GO" id="GO:0009279">
    <property type="term" value="C:cell outer membrane"/>
    <property type="evidence" value="ECO:0007669"/>
    <property type="project" value="UniProtKB-SubCell"/>
</dbReference>
<dbReference type="InterPro" id="IPR010827">
    <property type="entry name" value="BamA/TamA_POTRA"/>
</dbReference>
<reference evidence="16" key="1">
    <citation type="submission" date="2016-10" db="EMBL/GenBank/DDBJ databases">
        <authorList>
            <person name="Varghese N."/>
            <person name="Submissions S."/>
        </authorList>
    </citation>
    <scope>NUCLEOTIDE SEQUENCE [LARGE SCALE GENOMIC DNA]</scope>
    <source>
        <strain evidence="16">CGMCC 1.9127</strain>
    </source>
</reference>
<evidence type="ECO:0000259" key="13">
    <source>
        <dbReference type="Pfam" id="PF07244"/>
    </source>
</evidence>
<evidence type="ECO:0000256" key="2">
    <source>
        <dbReference type="ARBA" id="ARBA00010248"/>
    </source>
</evidence>
<gene>
    <name evidence="15" type="ORF">SAMN05216262_10891</name>
</gene>
<dbReference type="GO" id="GO:0097347">
    <property type="term" value="C:TAM protein secretion complex"/>
    <property type="evidence" value="ECO:0007669"/>
    <property type="project" value="TreeGrafter"/>
</dbReference>
<dbReference type="PANTHER" id="PTHR12815">
    <property type="entry name" value="SORTING AND ASSEMBLY MACHINERY SAMM50 PROTEIN FAMILY MEMBER"/>
    <property type="match status" value="1"/>
</dbReference>
<evidence type="ECO:0000256" key="8">
    <source>
        <dbReference type="ARBA" id="ARBA00023237"/>
    </source>
</evidence>
<keyword evidence="4" id="KW-1134">Transmembrane beta strand</keyword>
<feature type="signal peptide" evidence="11">
    <location>
        <begin position="1"/>
        <end position="22"/>
    </location>
</feature>
<dbReference type="Proteomes" id="UP000199297">
    <property type="component" value="Unassembled WGS sequence"/>
</dbReference>
<evidence type="ECO:0000259" key="14">
    <source>
        <dbReference type="Pfam" id="PF17243"/>
    </source>
</evidence>
<keyword evidence="7" id="KW-0472">Membrane</keyword>
<evidence type="ECO:0000256" key="6">
    <source>
        <dbReference type="ARBA" id="ARBA00022729"/>
    </source>
</evidence>
<feature type="chain" id="PRO_5011748918" description="Translocation and assembly module subunit TamA" evidence="11">
    <location>
        <begin position="23"/>
        <end position="584"/>
    </location>
</feature>
<keyword evidence="8" id="KW-0998">Cell outer membrane</keyword>
<dbReference type="Pfam" id="PF01103">
    <property type="entry name" value="Omp85"/>
    <property type="match status" value="1"/>
</dbReference>
<dbReference type="AlphaFoldDB" id="A0A1H7NTV0"/>
<evidence type="ECO:0000256" key="3">
    <source>
        <dbReference type="ARBA" id="ARBA00015419"/>
    </source>
</evidence>
<keyword evidence="6 11" id="KW-0732">Signal</keyword>
<keyword evidence="5" id="KW-0812">Transmembrane</keyword>